<dbReference type="AlphaFoldDB" id="A0A9D8PRA0"/>
<accession>A0A9D8PRA0</accession>
<dbReference type="EMBL" id="JAFGIX010000065">
    <property type="protein sequence ID" value="MBN1574067.1"/>
    <property type="molecule type" value="Genomic_DNA"/>
</dbReference>
<organism evidence="2 3">
    <name type="scientific">Candidatus Zymogenus saltonus</name>
    <dbReference type="NCBI Taxonomy" id="2844893"/>
    <lineage>
        <taxon>Bacteria</taxon>
        <taxon>Deltaproteobacteria</taxon>
        <taxon>Candidatus Zymogenia</taxon>
        <taxon>Candidatus Zymogeniales</taxon>
        <taxon>Candidatus Zymogenaceae</taxon>
        <taxon>Candidatus Zymogenus</taxon>
    </lineage>
</organism>
<dbReference type="InterPro" id="IPR029756">
    <property type="entry name" value="MTH1187/YkoF-like"/>
</dbReference>
<sequence>MTHISCEVSLYPFVKDEPFEPIRTFIKSVKESGLSIHTGPMSSHIEGDLEKVFDVLKGTFGDACESGPVVMVMKVSNTCPPWHEPK</sequence>
<reference evidence="2" key="2">
    <citation type="submission" date="2021-01" db="EMBL/GenBank/DDBJ databases">
        <authorList>
            <person name="Hahn C.R."/>
            <person name="Youssef N.H."/>
            <person name="Elshahed M."/>
        </authorList>
    </citation>
    <scope>NUCLEOTIDE SEQUENCE</scope>
    <source>
        <strain evidence="2">Zod_Metabat.24</strain>
    </source>
</reference>
<dbReference type="InterPro" id="IPR011522">
    <property type="entry name" value="Thiamin/HMP-bd_put_YkoF"/>
</dbReference>
<name>A0A9D8PRA0_9DELT</name>
<evidence type="ECO:0000313" key="3">
    <source>
        <dbReference type="Proteomes" id="UP000809273"/>
    </source>
</evidence>
<gene>
    <name evidence="2" type="ORF">JW984_12800</name>
</gene>
<evidence type="ECO:0000313" key="2">
    <source>
        <dbReference type="EMBL" id="MBN1574067.1"/>
    </source>
</evidence>
<dbReference type="SUPFAM" id="SSF89957">
    <property type="entry name" value="MTH1187/YkoF-like"/>
    <property type="match status" value="1"/>
</dbReference>
<dbReference type="Pfam" id="PF07615">
    <property type="entry name" value="Ykof"/>
    <property type="match status" value="1"/>
</dbReference>
<dbReference type="Proteomes" id="UP000809273">
    <property type="component" value="Unassembled WGS sequence"/>
</dbReference>
<protein>
    <submittedName>
        <fullName evidence="2">Thiamine-binding protein</fullName>
    </submittedName>
</protein>
<reference evidence="2" key="1">
    <citation type="journal article" date="2021" name="Environ. Microbiol.">
        <title>Genomic characterization of three novel Desulfobacterota classes expand the metabolic and phylogenetic diversity of the phylum.</title>
        <authorList>
            <person name="Murphy C.L."/>
            <person name="Biggerstaff J."/>
            <person name="Eichhorn A."/>
            <person name="Ewing E."/>
            <person name="Shahan R."/>
            <person name="Soriano D."/>
            <person name="Stewart S."/>
            <person name="VanMol K."/>
            <person name="Walker R."/>
            <person name="Walters P."/>
            <person name="Elshahed M.S."/>
            <person name="Youssef N.H."/>
        </authorList>
    </citation>
    <scope>NUCLEOTIDE SEQUENCE</scope>
    <source>
        <strain evidence="2">Zod_Metabat.24</strain>
    </source>
</reference>
<proteinExistence type="predicted"/>
<dbReference type="Gene3D" id="3.30.70.930">
    <property type="match status" value="1"/>
</dbReference>
<evidence type="ECO:0000259" key="1">
    <source>
        <dbReference type="Pfam" id="PF07615"/>
    </source>
</evidence>
<comment type="caution">
    <text evidence="2">The sequence shown here is derived from an EMBL/GenBank/DDBJ whole genome shotgun (WGS) entry which is preliminary data.</text>
</comment>
<feature type="domain" description="Thiamin/hydroxymethyl pyrimidine-binding YkoF putative" evidence="1">
    <location>
        <begin position="5"/>
        <end position="80"/>
    </location>
</feature>